<gene>
    <name evidence="1" type="primary">Acey_s0103.g3582</name>
    <name evidence="1" type="ORF">Y032_0103g3582</name>
</gene>
<evidence type="ECO:0000313" key="1">
    <source>
        <dbReference type="EMBL" id="EYC01994.1"/>
    </source>
</evidence>
<name>A0A016TGA8_9BILA</name>
<sequence>MCDKTLNFQPAVDPRYARGGASVRLPRACAGPPRMHCGATAGMYGSTAGMCGSMCDYVFKKPVIAVQCYF</sequence>
<dbReference type="Proteomes" id="UP000024635">
    <property type="component" value="Unassembled WGS sequence"/>
</dbReference>
<keyword evidence="2" id="KW-1185">Reference proteome</keyword>
<organism evidence="1 2">
    <name type="scientific">Ancylostoma ceylanicum</name>
    <dbReference type="NCBI Taxonomy" id="53326"/>
    <lineage>
        <taxon>Eukaryota</taxon>
        <taxon>Metazoa</taxon>
        <taxon>Ecdysozoa</taxon>
        <taxon>Nematoda</taxon>
        <taxon>Chromadorea</taxon>
        <taxon>Rhabditida</taxon>
        <taxon>Rhabditina</taxon>
        <taxon>Rhabditomorpha</taxon>
        <taxon>Strongyloidea</taxon>
        <taxon>Ancylostomatidae</taxon>
        <taxon>Ancylostomatinae</taxon>
        <taxon>Ancylostoma</taxon>
    </lineage>
</organism>
<comment type="caution">
    <text evidence="1">The sequence shown here is derived from an EMBL/GenBank/DDBJ whole genome shotgun (WGS) entry which is preliminary data.</text>
</comment>
<protein>
    <submittedName>
        <fullName evidence="1">Uncharacterized protein</fullName>
    </submittedName>
</protein>
<accession>A0A016TGA8</accession>
<dbReference type="AlphaFoldDB" id="A0A016TGA8"/>
<evidence type="ECO:0000313" key="2">
    <source>
        <dbReference type="Proteomes" id="UP000024635"/>
    </source>
</evidence>
<reference evidence="2" key="1">
    <citation type="journal article" date="2015" name="Nat. Genet.">
        <title>The genome and transcriptome of the zoonotic hookworm Ancylostoma ceylanicum identify infection-specific gene families.</title>
        <authorList>
            <person name="Schwarz E.M."/>
            <person name="Hu Y."/>
            <person name="Antoshechkin I."/>
            <person name="Miller M.M."/>
            <person name="Sternberg P.W."/>
            <person name="Aroian R.V."/>
        </authorList>
    </citation>
    <scope>NUCLEOTIDE SEQUENCE</scope>
    <source>
        <strain evidence="2">HY135</strain>
    </source>
</reference>
<proteinExistence type="predicted"/>
<dbReference type="EMBL" id="JARK01001439">
    <property type="protein sequence ID" value="EYC01994.1"/>
    <property type="molecule type" value="Genomic_DNA"/>
</dbReference>